<feature type="signal peptide" evidence="1">
    <location>
        <begin position="1"/>
        <end position="19"/>
    </location>
</feature>
<dbReference type="Proteomes" id="UP001345219">
    <property type="component" value="Chromosome 2"/>
</dbReference>
<keyword evidence="3" id="KW-1185">Reference proteome</keyword>
<dbReference type="EMBL" id="JAXIOK010000015">
    <property type="protein sequence ID" value="KAK4754727.1"/>
    <property type="molecule type" value="Genomic_DNA"/>
</dbReference>
<feature type="chain" id="PRO_5042925416" evidence="1">
    <location>
        <begin position="20"/>
        <end position="151"/>
    </location>
</feature>
<dbReference type="AlphaFoldDB" id="A0AAN7PV16"/>
<keyword evidence="1" id="KW-0732">Signal</keyword>
<evidence type="ECO:0000256" key="1">
    <source>
        <dbReference type="SAM" id="SignalP"/>
    </source>
</evidence>
<evidence type="ECO:0000313" key="2">
    <source>
        <dbReference type="EMBL" id="KAK4754727.1"/>
    </source>
</evidence>
<accession>A0AAN7PV16</accession>
<comment type="caution">
    <text evidence="2">The sequence shown here is derived from an EMBL/GenBank/DDBJ whole genome shotgun (WGS) entry which is preliminary data.</text>
</comment>
<organism evidence="2 3">
    <name type="scientific">Trapa incisa</name>
    <dbReference type="NCBI Taxonomy" id="236973"/>
    <lineage>
        <taxon>Eukaryota</taxon>
        <taxon>Viridiplantae</taxon>
        <taxon>Streptophyta</taxon>
        <taxon>Embryophyta</taxon>
        <taxon>Tracheophyta</taxon>
        <taxon>Spermatophyta</taxon>
        <taxon>Magnoliopsida</taxon>
        <taxon>eudicotyledons</taxon>
        <taxon>Gunneridae</taxon>
        <taxon>Pentapetalae</taxon>
        <taxon>rosids</taxon>
        <taxon>malvids</taxon>
        <taxon>Myrtales</taxon>
        <taxon>Lythraceae</taxon>
        <taxon>Trapa</taxon>
    </lineage>
</organism>
<proteinExistence type="predicted"/>
<name>A0AAN7PV16_9MYRT</name>
<evidence type="ECO:0000313" key="3">
    <source>
        <dbReference type="Proteomes" id="UP001345219"/>
    </source>
</evidence>
<gene>
    <name evidence="2" type="ORF">SAY87_002831</name>
</gene>
<sequence>MKFAFSLHLVLFLTHPCSSLLHQEVMPSTRIVSRWLLSLDHLYTMILEGELVGWAYVCLMPVTKSWWKHRWSINGSRIGSGDDNKHSFTFILGRGFWRELNRIFSAHAEFLICCGMKPPYFSSFLALPQPEMLIYLFTRCGCWNLILGPYL</sequence>
<protein>
    <submittedName>
        <fullName evidence="2">Uncharacterized protein</fullName>
    </submittedName>
</protein>
<reference evidence="2 3" key="1">
    <citation type="journal article" date="2023" name="Hortic Res">
        <title>Pangenome of water caltrop reveals structural variations and asymmetric subgenome divergence after allopolyploidization.</title>
        <authorList>
            <person name="Zhang X."/>
            <person name="Chen Y."/>
            <person name="Wang L."/>
            <person name="Yuan Y."/>
            <person name="Fang M."/>
            <person name="Shi L."/>
            <person name="Lu R."/>
            <person name="Comes H.P."/>
            <person name="Ma Y."/>
            <person name="Chen Y."/>
            <person name="Huang G."/>
            <person name="Zhou Y."/>
            <person name="Zheng Z."/>
            <person name="Qiu Y."/>
        </authorList>
    </citation>
    <scope>NUCLEOTIDE SEQUENCE [LARGE SCALE GENOMIC DNA]</scope>
    <source>
        <tissue evidence="2">Roots</tissue>
    </source>
</reference>